<dbReference type="EnsemblMetazoa" id="ENSAATROPT003431">
    <property type="protein sequence ID" value="ENSAATROPP003295"/>
    <property type="gene ID" value="ENSAATROPG002719"/>
</dbReference>
<dbReference type="GO" id="GO:0032259">
    <property type="term" value="P:methylation"/>
    <property type="evidence" value="ECO:0007669"/>
    <property type="project" value="UniProtKB-KW"/>
</dbReference>
<feature type="binding site" evidence="4">
    <location>
        <position position="145"/>
    </location>
    <ligand>
        <name>S-adenosyl-L-methionine</name>
        <dbReference type="ChEBI" id="CHEBI:59789"/>
    </ligand>
</feature>
<keyword evidence="2 4" id="KW-0808">Transferase</keyword>
<dbReference type="HAMAP" id="MF_03044">
    <property type="entry name" value="BMT2"/>
    <property type="match status" value="1"/>
</dbReference>
<evidence type="ECO:0000256" key="3">
    <source>
        <dbReference type="ARBA" id="ARBA00022691"/>
    </source>
</evidence>
<dbReference type="EC" id="2.1.1.-" evidence="4"/>
<dbReference type="SUPFAM" id="SSF53335">
    <property type="entry name" value="S-adenosyl-L-methionine-dependent methyltransferases"/>
    <property type="match status" value="1"/>
</dbReference>
<evidence type="ECO:0000256" key="2">
    <source>
        <dbReference type="ARBA" id="ARBA00022679"/>
    </source>
</evidence>
<dbReference type="InterPro" id="IPR021867">
    <property type="entry name" value="Bmt2/SAMTOR"/>
</dbReference>
<evidence type="ECO:0000313" key="5">
    <source>
        <dbReference type="EnsemblMetazoa" id="ENSAATROPP003295"/>
    </source>
</evidence>
<dbReference type="Gene3D" id="3.40.50.150">
    <property type="entry name" value="Vaccinia Virus protein VP39"/>
    <property type="match status" value="1"/>
</dbReference>
<keyword evidence="3 4" id="KW-0949">S-adenosyl-L-methionine</keyword>
<evidence type="ECO:0000313" key="6">
    <source>
        <dbReference type="Proteomes" id="UP000075880"/>
    </source>
</evidence>
<accession>A0AAG5CWW8</accession>
<keyword evidence="6" id="KW-1185">Reference proteome</keyword>
<dbReference type="GO" id="GO:1904262">
    <property type="term" value="P:negative regulation of TORC1 signaling"/>
    <property type="evidence" value="ECO:0007669"/>
    <property type="project" value="TreeGrafter"/>
</dbReference>
<keyword evidence="1 4" id="KW-0489">Methyltransferase</keyword>
<proteinExistence type="inferred from homology"/>
<dbReference type="InterPro" id="IPR029063">
    <property type="entry name" value="SAM-dependent_MTases_sf"/>
</dbReference>
<reference evidence="5" key="1">
    <citation type="submission" date="2024-04" db="UniProtKB">
        <authorList>
            <consortium name="EnsemblMetazoa"/>
        </authorList>
    </citation>
    <scope>IDENTIFICATION</scope>
    <source>
        <strain evidence="5">EBRO</strain>
    </source>
</reference>
<dbReference type="AlphaFoldDB" id="A0AAG5CWW8"/>
<organism evidence="5 6">
    <name type="scientific">Anopheles atroparvus</name>
    <name type="common">European mosquito</name>
    <dbReference type="NCBI Taxonomy" id="41427"/>
    <lineage>
        <taxon>Eukaryota</taxon>
        <taxon>Metazoa</taxon>
        <taxon>Ecdysozoa</taxon>
        <taxon>Arthropoda</taxon>
        <taxon>Hexapoda</taxon>
        <taxon>Insecta</taxon>
        <taxon>Pterygota</taxon>
        <taxon>Neoptera</taxon>
        <taxon>Endopterygota</taxon>
        <taxon>Diptera</taxon>
        <taxon>Nematocera</taxon>
        <taxon>Culicoidea</taxon>
        <taxon>Culicidae</taxon>
        <taxon>Anophelinae</taxon>
        <taxon>Anopheles</taxon>
    </lineage>
</organism>
<dbReference type="CDD" id="cd02440">
    <property type="entry name" value="AdoMet_MTases"/>
    <property type="match status" value="1"/>
</dbReference>
<dbReference type="PANTHER" id="PTHR21008:SF0">
    <property type="entry name" value="S-ADENOSYLMETHIONINE SENSOR UPSTREAM OF MTORC1"/>
    <property type="match status" value="1"/>
</dbReference>
<sequence>MDDPEGLELSGLIKSVHQRLRDSAKSSDPEVVWKQHVRDGELLKNYADAMHKLATRYWDRTMEVSCKRSNSRIEWVVESCRNYFHGATPLLYLFREKEDKVKKAIDANHHHEYQPYPVGQIKLLDVGSCYDPFVAFPDFDVTAIDIAPAQASVWYCDFLEVEVRRIAEPLKSVEQRVIEVFPGEHYDAIVFSLLLEYLPTPDQRIRCCRKAYDLLKPEGILLIITPDSRHQGANAKLMKNWRYTLALIGFSRIKIEKLEHVTCMVFRRSIFPEVGIRWCEIHREAYMQPVLNIPQDFNETTPASNNDGGKIDFVRTDEDDGEIRNAFAGLPFVDS</sequence>
<dbReference type="Proteomes" id="UP000075880">
    <property type="component" value="Unassembled WGS sequence"/>
</dbReference>
<dbReference type="PANTHER" id="PTHR21008">
    <property type="entry name" value="S-ADENOSYLMETHIONINE SENSOR UPSTREAM OF MTORC1-RELATED"/>
    <property type="match status" value="1"/>
</dbReference>
<dbReference type="GO" id="GO:0008168">
    <property type="term" value="F:methyltransferase activity"/>
    <property type="evidence" value="ECO:0007669"/>
    <property type="project" value="UniProtKB-UniRule"/>
</dbReference>
<protein>
    <recommendedName>
        <fullName evidence="4">S-adenosylmethionine sensor upstream of mTORC1</fullName>
    </recommendedName>
    <alternativeName>
        <fullName evidence="4">Probable methyltransferase BMT2 homolog</fullName>
        <ecNumber evidence="4">2.1.1.-</ecNumber>
    </alternativeName>
</protein>
<comment type="similarity">
    <text evidence="4">Belongs to the BMT2 family.</text>
</comment>
<feature type="binding site" evidence="4">
    <location>
        <position position="127"/>
    </location>
    <ligand>
        <name>S-adenosyl-L-methionine</name>
        <dbReference type="ChEBI" id="CHEBI:59789"/>
    </ligand>
</feature>
<name>A0AAG5CWW8_ANOAO</name>
<evidence type="ECO:0000256" key="4">
    <source>
        <dbReference type="HAMAP-Rule" id="MF_03044"/>
    </source>
</evidence>
<dbReference type="Pfam" id="PF13489">
    <property type="entry name" value="Methyltransf_23"/>
    <property type="match status" value="1"/>
</dbReference>
<comment type="function">
    <text evidence="4">S-adenosyl-L-methionine-binding protein that acts as an inhibitor of mTORC1 signaling. Acts as a sensor of S-adenosyl-L-methionine to signal methionine sufficiency to mTORC1. Probably also acts as a S-adenosyl-L-methionine-dependent methyltransferase.</text>
</comment>
<evidence type="ECO:0000256" key="1">
    <source>
        <dbReference type="ARBA" id="ARBA00022603"/>
    </source>
</evidence>